<name>A0A927R8E8_9ACTN</name>
<organism evidence="2 3">
    <name type="scientific">Plantactinospora soyae</name>
    <dbReference type="NCBI Taxonomy" id="1544732"/>
    <lineage>
        <taxon>Bacteria</taxon>
        <taxon>Bacillati</taxon>
        <taxon>Actinomycetota</taxon>
        <taxon>Actinomycetes</taxon>
        <taxon>Micromonosporales</taxon>
        <taxon>Micromonosporaceae</taxon>
        <taxon>Plantactinospora</taxon>
    </lineage>
</organism>
<sequence length="228" mass="24001">METIDSVLATADRALRRYGIGTTDRAALIADLRLDLQAAAGDGISPAQLIGSDVADFARRLADEAGLARVPSERSRLLGTTLVGSTIGAVIGGVLLAVAYPLLVRWVDLPRSFHVPVQVAVLVYYGVPAIMVVAAAVIAVRLTLRTVPQIRDTAKAMMLLLPLAGIVITPLTMAFARSTGYSTAAPVLVAEIAMVLGAISGATLLARRWSLRDRRRAMLAPPSDVPLS</sequence>
<dbReference type="Proteomes" id="UP000649753">
    <property type="component" value="Unassembled WGS sequence"/>
</dbReference>
<keyword evidence="1" id="KW-0472">Membrane</keyword>
<feature type="transmembrane region" description="Helical" evidence="1">
    <location>
        <begin position="122"/>
        <end position="144"/>
    </location>
</feature>
<keyword evidence="1" id="KW-1133">Transmembrane helix</keyword>
<keyword evidence="1" id="KW-0812">Transmembrane</keyword>
<dbReference type="EMBL" id="JADBEB010000001">
    <property type="protein sequence ID" value="MBE1490364.1"/>
    <property type="molecule type" value="Genomic_DNA"/>
</dbReference>
<accession>A0A927R8E8</accession>
<feature type="transmembrane region" description="Helical" evidence="1">
    <location>
        <begin position="156"/>
        <end position="176"/>
    </location>
</feature>
<gene>
    <name evidence="2" type="ORF">H4W31_006002</name>
</gene>
<proteinExistence type="predicted"/>
<feature type="transmembrane region" description="Helical" evidence="1">
    <location>
        <begin position="77"/>
        <end position="102"/>
    </location>
</feature>
<comment type="caution">
    <text evidence="2">The sequence shown here is derived from an EMBL/GenBank/DDBJ whole genome shotgun (WGS) entry which is preliminary data.</text>
</comment>
<dbReference type="AlphaFoldDB" id="A0A927R8E8"/>
<dbReference type="RefSeq" id="WP_192769673.1">
    <property type="nucleotide sequence ID" value="NZ_JADBEB010000001.1"/>
</dbReference>
<evidence type="ECO:0000256" key="1">
    <source>
        <dbReference type="SAM" id="Phobius"/>
    </source>
</evidence>
<evidence type="ECO:0000313" key="2">
    <source>
        <dbReference type="EMBL" id="MBE1490364.1"/>
    </source>
</evidence>
<reference evidence="2" key="1">
    <citation type="submission" date="2020-10" db="EMBL/GenBank/DDBJ databases">
        <title>Sequencing the genomes of 1000 actinobacteria strains.</title>
        <authorList>
            <person name="Klenk H.-P."/>
        </authorList>
    </citation>
    <scope>NUCLEOTIDE SEQUENCE</scope>
    <source>
        <strain evidence="2">DSM 46832</strain>
    </source>
</reference>
<evidence type="ECO:0000313" key="3">
    <source>
        <dbReference type="Proteomes" id="UP000649753"/>
    </source>
</evidence>
<feature type="transmembrane region" description="Helical" evidence="1">
    <location>
        <begin position="188"/>
        <end position="206"/>
    </location>
</feature>
<protein>
    <submittedName>
        <fullName evidence="2">Membrane protein</fullName>
    </submittedName>
</protein>
<keyword evidence="3" id="KW-1185">Reference proteome</keyword>